<evidence type="ECO:0000256" key="2">
    <source>
        <dbReference type="ARBA" id="ARBA00004574"/>
    </source>
</evidence>
<comment type="subcellular location">
    <subcellularLocation>
        <location evidence="2">Chromosome</location>
        <location evidence="2">Telomere</location>
    </subcellularLocation>
    <subcellularLocation>
        <location evidence="1">Nucleus</location>
    </subcellularLocation>
</comment>
<feature type="domain" description="Shelterin complex subunit TPP1/Est3" evidence="7">
    <location>
        <begin position="6"/>
        <end position="177"/>
    </location>
</feature>
<feature type="compositionally biased region" description="Basic and acidic residues" evidence="6">
    <location>
        <begin position="623"/>
        <end position="634"/>
    </location>
</feature>
<feature type="compositionally biased region" description="Polar residues" evidence="6">
    <location>
        <begin position="448"/>
        <end position="458"/>
    </location>
</feature>
<feature type="compositionally biased region" description="Polar residues" evidence="6">
    <location>
        <begin position="915"/>
        <end position="943"/>
    </location>
</feature>
<sequence>MARRPLNPWLADFVKNEIEAVLAWADRKKVKSFVKLENDGRFSDDGSNFRNAVSSLEPGKDQLQLIKVLAAGNTVNAILSDGQTCIKARLSDNAVEIFESALDDGEQLDLEVTGDVIRLKSFTIVTTAFGSEEDYIQLTVEDIDYCHHLRKLVGDPVSVEKDPRIRPLIDRVIKSLVPADPIEEWDADQESIHSQVESPGIDSQASINVPRSSPPIEPETQLQGIETSVRSSQHIQDSAASRRSGLRLQKRSAAEAGLENDGFEMQSGVNLDRPVIALRKPDTKIGAKLLGLLGSKRSEPETVAETPARFVPHSNQERYAQLHVEPETFVETPRGKGQFDRTEQVDPPSSPPVHVINGSIDTGVNSLGQAQSGTSSEVCHTTRPKIAYGRRKIPANQKKLLDLASSWLPSLPGQTFPKPNVPIEILKKWNATPAVPRVATPRKMVATRSRSGSATPTEEASHGPSLPQSAEQAFEEDEDDDEDEAQDEDDDDDIPASQWPSSAPENPSAPPVSSLGDVIHDDLSVSPSKTPNLPPDSSLGSLVVSPPKAAPVNRAHPKAPADLRNRLPVRPNVPLPSGPSFPPSRGGEDQTVRPHASLSQRSIPTGPRNPSHYRGDFSPSGHPYHEPRRSESLHSQHSQRGIGAAPREAHAYRPTFGSSRPVSAASSHEASLALAEASPMAIRISPQHSVGKSPKSVGQSPRKTKMSSQVTREQPHSQASPSAIQASSQRSVDRSIQSAAKVGRVPTAEAHSEADKRPPFEKSLGHIGLAASARSASQSSPTASRGSLQQSPSKVIAAPPQMRPTHEQPSQPQSRSSSSVASPLRTSLHPSTSQLGHRFAADRHPADLSNRPAAERQIRLAPGSQQRSISKSANGQSFERASNTQHSSQSSDGPSQIPATRPTPQSNKRARLAVPQTTMTETPDQQANTQQALDQAGRRTTSGRLAPKADAQSPTTSQQGAKRSAQPARQSSPPVKARHPGPLENSSRPFAARRDGSASHSDQRSPSAPANCMPRKQPNPPPTTLPSIGAVDPQVLHRRQRQAHREIHALPAKPAISAADQSKRPHTPKSTYTAAVQVSRESVARPRINSDLQRQQMERIEQRQRREEALERQRQSQNSGRVWPAGDQASRRY</sequence>
<feature type="compositionally biased region" description="Polar residues" evidence="6">
    <location>
        <begin position="1068"/>
        <end position="1080"/>
    </location>
</feature>
<keyword evidence="4" id="KW-0779">Telomere</keyword>
<feature type="compositionally biased region" description="Pro residues" evidence="6">
    <location>
        <begin position="571"/>
        <end position="582"/>
    </location>
</feature>
<evidence type="ECO:0000256" key="5">
    <source>
        <dbReference type="ARBA" id="ARBA00023242"/>
    </source>
</evidence>
<organism evidence="8 9">
    <name type="scientific">Zymoseptoria tritici ST99CH_1A5</name>
    <dbReference type="NCBI Taxonomy" id="1276529"/>
    <lineage>
        <taxon>Eukaryota</taxon>
        <taxon>Fungi</taxon>
        <taxon>Dikarya</taxon>
        <taxon>Ascomycota</taxon>
        <taxon>Pezizomycotina</taxon>
        <taxon>Dothideomycetes</taxon>
        <taxon>Dothideomycetidae</taxon>
        <taxon>Mycosphaerellales</taxon>
        <taxon>Mycosphaerellaceae</taxon>
        <taxon>Zymoseptoria</taxon>
    </lineage>
</organism>
<dbReference type="GO" id="GO:0042162">
    <property type="term" value="F:telomeric DNA binding"/>
    <property type="evidence" value="ECO:0007669"/>
    <property type="project" value="InterPro"/>
</dbReference>
<dbReference type="GO" id="GO:0005697">
    <property type="term" value="C:telomerase holoenzyme complex"/>
    <property type="evidence" value="ECO:0007669"/>
    <property type="project" value="InterPro"/>
</dbReference>
<feature type="region of interest" description="Disordered" evidence="6">
    <location>
        <begin position="331"/>
        <end position="351"/>
    </location>
</feature>
<feature type="compositionally biased region" description="Low complexity" evidence="6">
    <location>
        <begin position="500"/>
        <end position="514"/>
    </location>
</feature>
<feature type="compositionally biased region" description="Basic and acidic residues" evidence="6">
    <location>
        <begin position="992"/>
        <end position="1003"/>
    </location>
</feature>
<feature type="region of interest" description="Disordered" evidence="6">
    <location>
        <begin position="440"/>
        <end position="1133"/>
    </location>
</feature>
<feature type="compositionally biased region" description="Basic and acidic residues" evidence="6">
    <location>
        <begin position="333"/>
        <end position="344"/>
    </location>
</feature>
<feature type="compositionally biased region" description="Polar residues" evidence="6">
    <location>
        <begin position="863"/>
        <end position="907"/>
    </location>
</feature>
<dbReference type="EMBL" id="LT882679">
    <property type="protein sequence ID" value="SMY23253.1"/>
    <property type="molecule type" value="Genomic_DNA"/>
</dbReference>
<name>A0A1Y6LFS7_ZYMTR</name>
<evidence type="ECO:0000259" key="7">
    <source>
        <dbReference type="Pfam" id="PF10341"/>
    </source>
</evidence>
<feature type="compositionally biased region" description="Acidic residues" evidence="6">
    <location>
        <begin position="473"/>
        <end position="494"/>
    </location>
</feature>
<proteinExistence type="predicted"/>
<dbReference type="Proteomes" id="UP000215453">
    <property type="component" value="Chromosome 4"/>
</dbReference>
<keyword evidence="3" id="KW-0158">Chromosome</keyword>
<feature type="compositionally biased region" description="Polar residues" evidence="6">
    <location>
        <begin position="220"/>
        <end position="241"/>
    </location>
</feature>
<feature type="compositionally biased region" description="Low complexity" evidence="6">
    <location>
        <begin position="663"/>
        <end position="678"/>
    </location>
</feature>
<keyword evidence="5" id="KW-0539">Nucleus</keyword>
<reference evidence="8 9" key="1">
    <citation type="submission" date="2016-10" db="EMBL/GenBank/DDBJ databases">
        <authorList>
            <person name="Varghese N."/>
        </authorList>
    </citation>
    <scope>NUCLEOTIDE SEQUENCE [LARGE SCALE GENOMIC DNA]</scope>
</reference>
<feature type="compositionally biased region" description="Basic and acidic residues" evidence="6">
    <location>
        <begin position="1096"/>
        <end position="1114"/>
    </location>
</feature>
<accession>A0A1Y6LFS7</accession>
<evidence type="ECO:0000256" key="1">
    <source>
        <dbReference type="ARBA" id="ARBA00004123"/>
    </source>
</evidence>
<feature type="compositionally biased region" description="Low complexity" evidence="6">
    <location>
        <begin position="770"/>
        <end position="787"/>
    </location>
</feature>
<dbReference type="InterPro" id="IPR019437">
    <property type="entry name" value="TPP1/Est3"/>
</dbReference>
<feature type="region of interest" description="Disordered" evidence="6">
    <location>
        <begin position="188"/>
        <end position="253"/>
    </location>
</feature>
<evidence type="ECO:0000256" key="6">
    <source>
        <dbReference type="SAM" id="MobiDB-lite"/>
    </source>
</evidence>
<dbReference type="GO" id="GO:0000781">
    <property type="term" value="C:chromosome, telomeric region"/>
    <property type="evidence" value="ECO:0007669"/>
    <property type="project" value="UniProtKB-SubCell"/>
</dbReference>
<dbReference type="Pfam" id="PF10341">
    <property type="entry name" value="TPP1"/>
    <property type="match status" value="1"/>
</dbReference>
<feature type="compositionally biased region" description="Polar residues" evidence="6">
    <location>
        <begin position="686"/>
        <end position="712"/>
    </location>
</feature>
<evidence type="ECO:0000313" key="8">
    <source>
        <dbReference type="EMBL" id="SMY23253.1"/>
    </source>
</evidence>
<feature type="compositionally biased region" description="Basic and acidic residues" evidence="6">
    <location>
        <begin position="750"/>
        <end position="764"/>
    </location>
</feature>
<protein>
    <recommendedName>
        <fullName evidence="7">Shelterin complex subunit TPP1/Est3 domain-containing protein</fullName>
    </recommendedName>
</protein>
<feature type="compositionally biased region" description="Polar residues" evidence="6">
    <location>
        <begin position="192"/>
        <end position="211"/>
    </location>
</feature>
<evidence type="ECO:0000256" key="3">
    <source>
        <dbReference type="ARBA" id="ARBA00022454"/>
    </source>
</evidence>
<dbReference type="AlphaFoldDB" id="A0A1Y6LFS7"/>
<feature type="compositionally biased region" description="Low complexity" evidence="6">
    <location>
        <begin position="717"/>
        <end position="730"/>
    </location>
</feature>
<gene>
    <name evidence="8" type="ORF">ZT1A5_G4693</name>
</gene>
<feature type="compositionally biased region" description="Polar residues" evidence="6">
    <location>
        <begin position="824"/>
        <end position="835"/>
    </location>
</feature>
<feature type="compositionally biased region" description="Polar residues" evidence="6">
    <location>
        <begin position="952"/>
        <end position="973"/>
    </location>
</feature>
<evidence type="ECO:0000256" key="4">
    <source>
        <dbReference type="ARBA" id="ARBA00022895"/>
    </source>
</evidence>
<dbReference type="GO" id="GO:0007004">
    <property type="term" value="P:telomere maintenance via telomerase"/>
    <property type="evidence" value="ECO:0007669"/>
    <property type="project" value="InterPro"/>
</dbReference>
<evidence type="ECO:0000313" key="9">
    <source>
        <dbReference type="Proteomes" id="UP000215453"/>
    </source>
</evidence>
<feature type="compositionally biased region" description="Low complexity" evidence="6">
    <location>
        <begin position="808"/>
        <end position="823"/>
    </location>
</feature>